<comment type="caution">
    <text evidence="2">The sequence shown here is derived from an EMBL/GenBank/DDBJ whole genome shotgun (WGS) entry which is preliminary data.</text>
</comment>
<evidence type="ECO:0000256" key="1">
    <source>
        <dbReference type="SAM" id="MobiDB-lite"/>
    </source>
</evidence>
<keyword evidence="3" id="KW-1185">Reference proteome</keyword>
<reference evidence="2 3" key="1">
    <citation type="journal article" date="2015" name="Antonie Van Leeuwenhoek">
        <title>Prauserella endophytica sp. nov., an endophytic actinobacterium isolated from Tamarix taklamakanensis.</title>
        <authorList>
            <person name="Liu J.M."/>
            <person name="Habden X."/>
            <person name="Guo L."/>
            <person name="Tuo L."/>
            <person name="Jiang Z.K."/>
            <person name="Liu S.W."/>
            <person name="Liu X.F."/>
            <person name="Chen L."/>
            <person name="Li R.F."/>
            <person name="Zhang Y.Q."/>
            <person name="Sun C.H."/>
        </authorList>
    </citation>
    <scope>NUCLEOTIDE SEQUENCE [LARGE SCALE GENOMIC DNA]</scope>
    <source>
        <strain evidence="2 3">CGMCC 4.7182</strain>
    </source>
</reference>
<dbReference type="SUPFAM" id="SSF56112">
    <property type="entry name" value="Protein kinase-like (PK-like)"/>
    <property type="match status" value="1"/>
</dbReference>
<accession>A0ABY2RYD8</accession>
<dbReference type="InterPro" id="IPR011009">
    <property type="entry name" value="Kinase-like_dom_sf"/>
</dbReference>
<dbReference type="RefSeq" id="WP_112274558.1">
    <property type="nucleotide sequence ID" value="NZ_SWMS01000019.1"/>
</dbReference>
<proteinExistence type="predicted"/>
<name>A0ABY2RYD8_9PSEU</name>
<sequence>MTVDTSSTDESPIGAGAELLSVDAAVAAAEAVLAQRFGSTITLIDAEDLAGSGPATVVRARVDSSSFALPRTLVIKHYPGAARQGQDDSFAREAASYQLFTALSPEDRMCPELLAHSADQRVLVIDDLGRMPTLEDKLCGGDSRAAETALLSWARSLGRLHFSTANREADFNALLRRLNPRNRTGEAPDDDAGAAPGDVTEQTPHLLEQAFGMRTPDAVREAAARAAEQIRAGGYRAFSPVDLWPDNNLVTGAGVRFLDFEHGRVRSALIDAAHLRVPFVSASHPLSLPAGMSEAMIAAWRAEVVGLWPALADEDTLSAYLLDTELLAVWHATCRHVPGLADVRNASRTGRAAALVTWWRGLAEHAEHSDRECDTAVAEHAARVAAALDTRFGPDLELALYPAFR</sequence>
<dbReference type="EMBL" id="SWMS01000019">
    <property type="protein sequence ID" value="TKG64876.1"/>
    <property type="molecule type" value="Genomic_DNA"/>
</dbReference>
<dbReference type="Proteomes" id="UP000309992">
    <property type="component" value="Unassembled WGS sequence"/>
</dbReference>
<organism evidence="2 3">
    <name type="scientific">Prauserella endophytica</name>
    <dbReference type="NCBI Taxonomy" id="1592324"/>
    <lineage>
        <taxon>Bacteria</taxon>
        <taxon>Bacillati</taxon>
        <taxon>Actinomycetota</taxon>
        <taxon>Actinomycetes</taxon>
        <taxon>Pseudonocardiales</taxon>
        <taxon>Pseudonocardiaceae</taxon>
        <taxon>Prauserella</taxon>
        <taxon>Prauserella coralliicola group</taxon>
    </lineage>
</organism>
<evidence type="ECO:0000313" key="3">
    <source>
        <dbReference type="Proteomes" id="UP000309992"/>
    </source>
</evidence>
<protein>
    <submittedName>
        <fullName evidence="2">Phosphotransferase</fullName>
    </submittedName>
</protein>
<gene>
    <name evidence="2" type="ORF">FCN18_27900</name>
</gene>
<evidence type="ECO:0000313" key="2">
    <source>
        <dbReference type="EMBL" id="TKG64876.1"/>
    </source>
</evidence>
<feature type="region of interest" description="Disordered" evidence="1">
    <location>
        <begin position="180"/>
        <end position="199"/>
    </location>
</feature>